<proteinExistence type="predicted"/>
<evidence type="ECO:0000313" key="1">
    <source>
        <dbReference type="EMBL" id="CAF1390550.1"/>
    </source>
</evidence>
<reference evidence="1" key="1">
    <citation type="submission" date="2021-02" db="EMBL/GenBank/DDBJ databases">
        <authorList>
            <person name="Nowell W R."/>
        </authorList>
    </citation>
    <scope>NUCLEOTIDE SEQUENCE</scope>
</reference>
<accession>A0A8S2F476</accession>
<evidence type="ECO:0000313" key="2">
    <source>
        <dbReference type="EMBL" id="CAF4198151.1"/>
    </source>
</evidence>
<dbReference type="Proteomes" id="UP000677228">
    <property type="component" value="Unassembled WGS sequence"/>
</dbReference>
<gene>
    <name evidence="1" type="ORF">OVA965_LOCUS32551</name>
    <name evidence="2" type="ORF">TMI583_LOCUS33411</name>
</gene>
<sequence length="97" mass="10833">TNHQHYHDHCSIHCNNVKHHQNRNNSSDISECSLHLTDTSHLNSVGTSTPLSSSYHIYQQIPSVHNLNGFINSSSCHLHGTLTPTSKFCPHPLNSLI</sequence>
<organism evidence="1 3">
    <name type="scientific">Didymodactylos carnosus</name>
    <dbReference type="NCBI Taxonomy" id="1234261"/>
    <lineage>
        <taxon>Eukaryota</taxon>
        <taxon>Metazoa</taxon>
        <taxon>Spiralia</taxon>
        <taxon>Gnathifera</taxon>
        <taxon>Rotifera</taxon>
        <taxon>Eurotatoria</taxon>
        <taxon>Bdelloidea</taxon>
        <taxon>Philodinida</taxon>
        <taxon>Philodinidae</taxon>
        <taxon>Didymodactylos</taxon>
    </lineage>
</organism>
<dbReference type="EMBL" id="CAJNOK010025471">
    <property type="protein sequence ID" value="CAF1390550.1"/>
    <property type="molecule type" value="Genomic_DNA"/>
</dbReference>
<protein>
    <submittedName>
        <fullName evidence="1">Uncharacterized protein</fullName>
    </submittedName>
</protein>
<dbReference type="Proteomes" id="UP000682733">
    <property type="component" value="Unassembled WGS sequence"/>
</dbReference>
<feature type="non-terminal residue" evidence="1">
    <location>
        <position position="1"/>
    </location>
</feature>
<evidence type="ECO:0000313" key="3">
    <source>
        <dbReference type="Proteomes" id="UP000677228"/>
    </source>
</evidence>
<dbReference type="AlphaFoldDB" id="A0A8S2F476"/>
<name>A0A8S2F476_9BILA</name>
<comment type="caution">
    <text evidence="1">The sequence shown here is derived from an EMBL/GenBank/DDBJ whole genome shotgun (WGS) entry which is preliminary data.</text>
</comment>
<dbReference type="EMBL" id="CAJOBA010047175">
    <property type="protein sequence ID" value="CAF4198151.1"/>
    <property type="molecule type" value="Genomic_DNA"/>
</dbReference>